<sequence length="530" mass="59149">MSDWYKYLTIERDEHEDQMDMERVDAILFWGLALIVLVIPLIVRVHIGDFISPSITQTDVLDTGKKADVFTYYKFVALLVSTAFLGLVFLYKVLVLNYQIPKTKINIALAVLGICVTLSAVLAPYKTLALYGLHNRHEGTLTYLCYLMLFFIASNIRYTVRRFQQFIYFLTPFIIINTILGTLNFFGYDVLQLHWVRTLLYSSLPEGAKIAQGSYFLATINHGNYVSGVSAFFVALFFCLAVLEEKRSKKILNGLIASAAFALLLSSLSSNGFVTLVLMSPLFVYMIVKAEKRKVAALSSLVLMVVFVAVYVPFVKQNHRVWDETIGFFIPYNPFQQDHQQAGLNTAFKDIEQVVGHITEKVVSGSTAYADAEEYRLPKLPGPGVAPGSGRAFIWEKALELISDKPFLGYGLDTFPYFFNQDDPEKNSNLGEGYSVIVDKPHNMYIGMAFGAGIVALSALVMVMVGGLIQLLRSIHECFNVHIAALCAGLMAYVIQGMFNDSIIGTAVFFWVGLGVSIGFLHTTNKSIKR</sequence>
<evidence type="ECO:0000256" key="4">
    <source>
        <dbReference type="ARBA" id="ARBA00023136"/>
    </source>
</evidence>
<proteinExistence type="predicted"/>
<evidence type="ECO:0000256" key="3">
    <source>
        <dbReference type="ARBA" id="ARBA00022989"/>
    </source>
</evidence>
<evidence type="ECO:0000313" key="7">
    <source>
        <dbReference type="EMBL" id="BBW97713.1"/>
    </source>
</evidence>
<dbReference type="EMBL" id="AP022557">
    <property type="protein sequence ID" value="BBW97713.1"/>
    <property type="molecule type" value="Genomic_DNA"/>
</dbReference>
<protein>
    <recommendedName>
        <fullName evidence="6">O-antigen ligase-related domain-containing protein</fullName>
    </recommendedName>
</protein>
<evidence type="ECO:0000259" key="6">
    <source>
        <dbReference type="Pfam" id="PF04932"/>
    </source>
</evidence>
<keyword evidence="8" id="KW-1185">Reference proteome</keyword>
<feature type="transmembrane region" description="Helical" evidence="5">
    <location>
        <begin position="272"/>
        <end position="288"/>
    </location>
</feature>
<dbReference type="Proteomes" id="UP000501421">
    <property type="component" value="Chromosome"/>
</dbReference>
<evidence type="ECO:0000256" key="5">
    <source>
        <dbReference type="SAM" id="Phobius"/>
    </source>
</evidence>
<evidence type="ECO:0000256" key="2">
    <source>
        <dbReference type="ARBA" id="ARBA00022692"/>
    </source>
</evidence>
<feature type="transmembrane region" description="Helical" evidence="5">
    <location>
        <begin position="107"/>
        <end position="125"/>
    </location>
</feature>
<dbReference type="PANTHER" id="PTHR37422:SF13">
    <property type="entry name" value="LIPOPOLYSACCHARIDE BIOSYNTHESIS PROTEIN PA4999-RELATED"/>
    <property type="match status" value="1"/>
</dbReference>
<keyword evidence="4 5" id="KW-0472">Membrane</keyword>
<feature type="transmembrane region" description="Helical" evidence="5">
    <location>
        <begin position="225"/>
        <end position="243"/>
    </location>
</feature>
<dbReference type="AlphaFoldDB" id="A0A679FNU8"/>
<dbReference type="GO" id="GO:0016020">
    <property type="term" value="C:membrane"/>
    <property type="evidence" value="ECO:0007669"/>
    <property type="project" value="UniProtKB-SubCell"/>
</dbReference>
<gene>
    <name evidence="7" type="ORF">GsuE55_25460</name>
</gene>
<reference evidence="8" key="1">
    <citation type="journal article" date="2020" name="Microbiol. Resour. Announc.">
        <title>Complete Genome Sequence of Geobacillus sp. Strain E55-1, Isolated from Mine Geyser in Japan.</title>
        <authorList>
            <person name="Miyazaki K."/>
            <person name="Hase E."/>
            <person name="Tokito N."/>
        </authorList>
    </citation>
    <scope>NUCLEOTIDE SEQUENCE [LARGE SCALE GENOMIC DNA]</scope>
    <source>
        <strain evidence="8">E55-1</strain>
    </source>
</reference>
<dbReference type="RefSeq" id="WP_033842993.1">
    <property type="nucleotide sequence ID" value="NZ_AP022557.1"/>
</dbReference>
<feature type="transmembrane region" description="Helical" evidence="5">
    <location>
        <begin position="72"/>
        <end position="95"/>
    </location>
</feature>
<feature type="domain" description="O-antigen ligase-related" evidence="6">
    <location>
        <begin position="258"/>
        <end position="460"/>
    </location>
</feature>
<accession>A0A679FNU8</accession>
<keyword evidence="3 5" id="KW-1133">Transmembrane helix</keyword>
<evidence type="ECO:0000313" key="8">
    <source>
        <dbReference type="Proteomes" id="UP000501421"/>
    </source>
</evidence>
<dbReference type="PANTHER" id="PTHR37422">
    <property type="entry name" value="TEICHURONIC ACID BIOSYNTHESIS PROTEIN TUAE"/>
    <property type="match status" value="1"/>
</dbReference>
<feature type="transmembrane region" description="Helical" evidence="5">
    <location>
        <begin position="479"/>
        <end position="496"/>
    </location>
</feature>
<dbReference type="InterPro" id="IPR051533">
    <property type="entry name" value="WaaL-like"/>
</dbReference>
<feature type="transmembrane region" description="Helical" evidence="5">
    <location>
        <begin position="250"/>
        <end position="266"/>
    </location>
</feature>
<feature type="transmembrane region" description="Helical" evidence="5">
    <location>
        <begin position="502"/>
        <end position="521"/>
    </location>
</feature>
<keyword evidence="2 5" id="KW-0812">Transmembrane</keyword>
<feature type="transmembrane region" description="Helical" evidence="5">
    <location>
        <begin position="444"/>
        <end position="472"/>
    </location>
</feature>
<evidence type="ECO:0000256" key="1">
    <source>
        <dbReference type="ARBA" id="ARBA00004141"/>
    </source>
</evidence>
<comment type="subcellular location">
    <subcellularLocation>
        <location evidence="1">Membrane</location>
        <topology evidence="1">Multi-pass membrane protein</topology>
    </subcellularLocation>
</comment>
<dbReference type="Pfam" id="PF04932">
    <property type="entry name" value="Wzy_C"/>
    <property type="match status" value="1"/>
</dbReference>
<organism evidence="7 8">
    <name type="scientific">Geobacillus subterraneus</name>
    <dbReference type="NCBI Taxonomy" id="129338"/>
    <lineage>
        <taxon>Bacteria</taxon>
        <taxon>Bacillati</taxon>
        <taxon>Bacillota</taxon>
        <taxon>Bacilli</taxon>
        <taxon>Bacillales</taxon>
        <taxon>Anoxybacillaceae</taxon>
        <taxon>Geobacillus</taxon>
    </lineage>
</organism>
<feature type="transmembrane region" description="Helical" evidence="5">
    <location>
        <begin position="140"/>
        <end position="160"/>
    </location>
</feature>
<feature type="transmembrane region" description="Helical" evidence="5">
    <location>
        <begin position="295"/>
        <end position="314"/>
    </location>
</feature>
<dbReference type="InterPro" id="IPR007016">
    <property type="entry name" value="O-antigen_ligase-rel_domated"/>
</dbReference>
<feature type="transmembrane region" description="Helical" evidence="5">
    <location>
        <begin position="167"/>
        <end position="188"/>
    </location>
</feature>
<feature type="transmembrane region" description="Helical" evidence="5">
    <location>
        <begin position="27"/>
        <end position="47"/>
    </location>
</feature>
<name>A0A679FNU8_9BACL</name>